<keyword evidence="2" id="KW-0472">Membrane</keyword>
<dbReference type="AlphaFoldDB" id="A0A136PZN4"/>
<protein>
    <submittedName>
        <fullName evidence="3">Uncharacterized protein</fullName>
    </submittedName>
</protein>
<keyword evidence="2" id="KW-1133">Transmembrane helix</keyword>
<sequence>MRSDRSLDDVLRALARHGADGTVPAPVDVRRRGDVRRRRRHLASVALGAVLVGVLGGGTAVIRLSGAPDPVPVGPAGPTPTATPTPAPAPTAGPPTRGPTPVAPSPPTGTSAPASGGPGPVTRTTNGSTSGTPGTAPSVDPVLAGQRQVTIVRAADQAGGLSLLDDGRLGEVDGDEGRQLFVLAPQGAGRHLIRVAEPAADLTDTCWEVRASGSQPLRVVAAACAPDEPAQQFSVVRDGQRNGEPTYAISNRFAYLQFSPTRGLILEELGDAPLTTRFRLVDNEDASRGPR</sequence>
<keyword evidence="2" id="KW-0812">Transmembrane</keyword>
<dbReference type="OrthoDB" id="3386992at2"/>
<reference evidence="3 4" key="1">
    <citation type="submission" date="2016-01" db="EMBL/GenBank/DDBJ databases">
        <title>Whole genome sequence and analysis of Micromonospora rosaria DSM 803, which can produce antibacterial substance rosamicin.</title>
        <authorList>
            <person name="Yang H."/>
            <person name="He X."/>
            <person name="Zhu D."/>
        </authorList>
    </citation>
    <scope>NUCLEOTIDE SEQUENCE [LARGE SCALE GENOMIC DNA]</scope>
    <source>
        <strain evidence="3 4">DSM 803</strain>
    </source>
</reference>
<comment type="caution">
    <text evidence="3">The sequence shown here is derived from an EMBL/GenBank/DDBJ whole genome shotgun (WGS) entry which is preliminary data.</text>
</comment>
<name>A0A136PZN4_9ACTN</name>
<dbReference type="EMBL" id="LRQV01000001">
    <property type="protein sequence ID" value="KXK63902.1"/>
    <property type="molecule type" value="Genomic_DNA"/>
</dbReference>
<organism evidence="3 4">
    <name type="scientific">Micromonospora rosaria</name>
    <dbReference type="NCBI Taxonomy" id="47874"/>
    <lineage>
        <taxon>Bacteria</taxon>
        <taxon>Bacillati</taxon>
        <taxon>Actinomycetota</taxon>
        <taxon>Actinomycetes</taxon>
        <taxon>Micromonosporales</taxon>
        <taxon>Micromonosporaceae</taxon>
        <taxon>Micromonospora</taxon>
    </lineage>
</organism>
<keyword evidence="4" id="KW-1185">Reference proteome</keyword>
<feature type="region of interest" description="Disordered" evidence="1">
    <location>
        <begin position="72"/>
        <end position="141"/>
    </location>
</feature>
<proteinExistence type="predicted"/>
<accession>A0A136PZN4</accession>
<evidence type="ECO:0000313" key="3">
    <source>
        <dbReference type="EMBL" id="KXK63902.1"/>
    </source>
</evidence>
<evidence type="ECO:0000313" key="4">
    <source>
        <dbReference type="Proteomes" id="UP000070620"/>
    </source>
</evidence>
<evidence type="ECO:0000256" key="2">
    <source>
        <dbReference type="SAM" id="Phobius"/>
    </source>
</evidence>
<feature type="compositionally biased region" description="Pro residues" evidence="1">
    <location>
        <begin position="72"/>
        <end position="107"/>
    </location>
</feature>
<evidence type="ECO:0000256" key="1">
    <source>
        <dbReference type="SAM" id="MobiDB-lite"/>
    </source>
</evidence>
<feature type="compositionally biased region" description="Low complexity" evidence="1">
    <location>
        <begin position="108"/>
        <end position="138"/>
    </location>
</feature>
<gene>
    <name evidence="3" type="ORF">AWW66_00140</name>
</gene>
<feature type="transmembrane region" description="Helical" evidence="2">
    <location>
        <begin position="41"/>
        <end position="62"/>
    </location>
</feature>
<dbReference type="Proteomes" id="UP000070620">
    <property type="component" value="Unassembled WGS sequence"/>
</dbReference>
<dbReference type="RefSeq" id="WP_067359215.1">
    <property type="nucleotide sequence ID" value="NZ_JBIUBN010000012.1"/>
</dbReference>